<keyword evidence="4" id="KW-0812">Transmembrane</keyword>
<dbReference type="InterPro" id="IPR052110">
    <property type="entry name" value="MCFD2-like"/>
</dbReference>
<dbReference type="InterPro" id="IPR011992">
    <property type="entry name" value="EF-hand-dom_pair"/>
</dbReference>
<reference evidence="6 7" key="1">
    <citation type="submission" date="2013-11" db="EMBL/GenBank/DDBJ databases">
        <title>Draft genome of the bovine lungworm Dictyocaulus viviparus.</title>
        <authorList>
            <person name="Mitreva M."/>
        </authorList>
    </citation>
    <scope>NUCLEOTIDE SEQUENCE [LARGE SCALE GENOMIC DNA]</scope>
    <source>
        <strain evidence="6 7">HannoverDv2000</strain>
    </source>
</reference>
<dbReference type="STRING" id="29172.A0A0D8XNC9"/>
<dbReference type="Gene3D" id="1.10.238.10">
    <property type="entry name" value="EF-hand"/>
    <property type="match status" value="1"/>
</dbReference>
<evidence type="ECO:0000259" key="5">
    <source>
        <dbReference type="PROSITE" id="PS50222"/>
    </source>
</evidence>
<keyword evidence="1" id="KW-0732">Signal</keyword>
<keyword evidence="3" id="KW-0106">Calcium</keyword>
<sequence>MFSRYQSNKEVVLSFVGMRTTTTIAFNCFIGVLLSVTVTGEHEFASEAKIHDERHIKEHLKNKINVSKMTEEQQRFHYFMMSDLDKDGRIDGTEIIQALSHVHNSSGVVIDRQSYQTDELFFLSDFDHRLLIKLSIEAILRNEKTVIPNLAYIKFYLSRSMKNAKGKVWSDAVNAVVDPKSNLFATHMAPRLF</sequence>
<keyword evidence="4" id="KW-1133">Transmembrane helix</keyword>
<feature type="transmembrane region" description="Helical" evidence="4">
    <location>
        <begin position="12"/>
        <end position="34"/>
    </location>
</feature>
<evidence type="ECO:0000256" key="2">
    <source>
        <dbReference type="ARBA" id="ARBA00022737"/>
    </source>
</evidence>
<keyword evidence="4" id="KW-0472">Membrane</keyword>
<evidence type="ECO:0000313" key="7">
    <source>
        <dbReference type="Proteomes" id="UP000053766"/>
    </source>
</evidence>
<dbReference type="InterPro" id="IPR018247">
    <property type="entry name" value="EF_Hand_1_Ca_BS"/>
</dbReference>
<evidence type="ECO:0000256" key="1">
    <source>
        <dbReference type="ARBA" id="ARBA00022729"/>
    </source>
</evidence>
<accession>A0A0D8XNC9</accession>
<protein>
    <recommendedName>
        <fullName evidence="5">EF-hand domain-containing protein</fullName>
    </recommendedName>
</protein>
<reference evidence="7" key="2">
    <citation type="journal article" date="2016" name="Sci. Rep.">
        <title>Dictyocaulus viviparus genome, variome and transcriptome elucidate lungworm biology and support future intervention.</title>
        <authorList>
            <person name="McNulty S.N."/>
            <person name="Strube C."/>
            <person name="Rosa B.A."/>
            <person name="Martin J.C."/>
            <person name="Tyagi R."/>
            <person name="Choi Y.J."/>
            <person name="Wang Q."/>
            <person name="Hallsworth Pepin K."/>
            <person name="Zhang X."/>
            <person name="Ozersky P."/>
            <person name="Wilson R.K."/>
            <person name="Sternberg P.W."/>
            <person name="Gasser R.B."/>
            <person name="Mitreva M."/>
        </authorList>
    </citation>
    <scope>NUCLEOTIDE SEQUENCE [LARGE SCALE GENOMIC DNA]</scope>
    <source>
        <strain evidence="7">HannoverDv2000</strain>
    </source>
</reference>
<name>A0A0D8XNC9_DICVI</name>
<dbReference type="EMBL" id="KN716519">
    <property type="protein sequence ID" value="KJH43876.1"/>
    <property type="molecule type" value="Genomic_DNA"/>
</dbReference>
<dbReference type="SUPFAM" id="SSF47473">
    <property type="entry name" value="EF-hand"/>
    <property type="match status" value="1"/>
</dbReference>
<gene>
    <name evidence="6" type="ORF">DICVIV_10108</name>
</gene>
<evidence type="ECO:0000256" key="4">
    <source>
        <dbReference type="SAM" id="Phobius"/>
    </source>
</evidence>
<organism evidence="6 7">
    <name type="scientific">Dictyocaulus viviparus</name>
    <name type="common">Bovine lungworm</name>
    <dbReference type="NCBI Taxonomy" id="29172"/>
    <lineage>
        <taxon>Eukaryota</taxon>
        <taxon>Metazoa</taxon>
        <taxon>Ecdysozoa</taxon>
        <taxon>Nematoda</taxon>
        <taxon>Chromadorea</taxon>
        <taxon>Rhabditida</taxon>
        <taxon>Rhabditina</taxon>
        <taxon>Rhabditomorpha</taxon>
        <taxon>Strongyloidea</taxon>
        <taxon>Metastrongylidae</taxon>
        <taxon>Dictyocaulus</taxon>
    </lineage>
</organism>
<dbReference type="InterPro" id="IPR002048">
    <property type="entry name" value="EF_hand_dom"/>
</dbReference>
<feature type="domain" description="EF-hand" evidence="5">
    <location>
        <begin position="70"/>
        <end position="105"/>
    </location>
</feature>
<dbReference type="AlphaFoldDB" id="A0A0D8XNC9"/>
<dbReference type="GO" id="GO:0005509">
    <property type="term" value="F:calcium ion binding"/>
    <property type="evidence" value="ECO:0007669"/>
    <property type="project" value="InterPro"/>
</dbReference>
<dbReference type="PROSITE" id="PS50222">
    <property type="entry name" value="EF_HAND_2"/>
    <property type="match status" value="1"/>
</dbReference>
<dbReference type="PANTHER" id="PTHR23104">
    <property type="entry name" value="MULTIPLE COAGULATION FACTOR DEFICIENCY PROTEIN 2 NEURAL STEM CELL DERIVED NEURONAL SURVIVAL PROTEIN"/>
    <property type="match status" value="1"/>
</dbReference>
<dbReference type="OrthoDB" id="289247at2759"/>
<dbReference type="PROSITE" id="PS00018">
    <property type="entry name" value="EF_HAND_1"/>
    <property type="match status" value="1"/>
</dbReference>
<dbReference type="PANTHER" id="PTHR23104:SF12">
    <property type="entry name" value="EF-HAND DOMAIN-CONTAINING PROTEIN"/>
    <property type="match status" value="1"/>
</dbReference>
<evidence type="ECO:0000256" key="3">
    <source>
        <dbReference type="ARBA" id="ARBA00022837"/>
    </source>
</evidence>
<evidence type="ECO:0000313" key="6">
    <source>
        <dbReference type="EMBL" id="KJH43876.1"/>
    </source>
</evidence>
<dbReference type="Proteomes" id="UP000053766">
    <property type="component" value="Unassembled WGS sequence"/>
</dbReference>
<proteinExistence type="predicted"/>
<keyword evidence="2" id="KW-0677">Repeat</keyword>
<keyword evidence="7" id="KW-1185">Reference proteome</keyword>